<evidence type="ECO:0000313" key="3">
    <source>
        <dbReference type="EMBL" id="RAI74875.1"/>
    </source>
</evidence>
<sequence>MRNQYILLVCLWLSGLSVATAQNYPSLERFGKNRIQYRNFEWKIVRTSNFEIYYYQDGNQIANLTAQYAESEFDRITELLGYTPYNRVKVFLFNSPAELAQSNIGLNSQSGLSSREQNLSKSRVELAFTGDQISFRKQIVHDISMLFVYDMLYGGSLKDALQSSLLLTLPDWFMPGIASYIAEGNSLELDDYMRDVSLTRPVKKPSLLSGAEAERVGHSIWNYIVQRYGRDNVSNILNLTRIIRNEQSSISSTLGVPYSRFLREWREYYLGMATSVAQSYQQGADDFQLKVGSADDKSSLVSLKLSPDKQFIAYTILRDGKFHVEVVTTSNHKKSTVLSGGYRLDGQATHTSTPLVAWQKDNNLLIITDELGETNLYQYNGFEKKAKRQFKRKVNGLSQVVWMDASEDGGSLILSAERKGQNDLFLYSINRGSYQQLTNDLYDDLYPTFIGRTAQQVIFSSNRREDTLGVDKGSYKTIRDQMMLFTHEGSARNLSVARLTDSLSHATQPIPAGESTVYFLNDVYGIRNLYRLNTESKALSQITAFPQSIHLYDLNPANGGFVYSTLKNGDEFIGFRSQLNLNQSVQVPPTQRSLSTVRANASRVSEAKTDTTKQSGRATADTSSAGRTSTAGVQPDPTKRLALEPGEVDTDNYQFDPEVLKSTEYRQRRTVSGGVSPSLTTTLPRNRRRENITIRGPFDYKATFGVNEAPSNWRIDPIKGFGYAQEVTLTDLLENHVLRAGGFISLTNTLRNSDLFAEYTNLTHRIDYGARADRQTLFVDGGGLLQKYRYNRFAVSASYPISVNSRFTVSPFYALTRLIDLSSFSEPDRVSDYAGIRGEFVFDNTQVNGMNMLTGTKAKLRYEEYAGLRSSSDGFRRLSLDLRHYQKIHRDLILATRFAFSQSGGSAPKKSTLGGMENWIGPNPKEQVASNPLLVPNTMRNEVPYDYRDVFFLDFAAPLRGFRQGKLTGNSYMLFNAELRLPLIRYLYRGNITSNFLRNLQLVAFTDIGTAWTGSGPFSQQNSLNTEVVGGGSIPFRAIVTNFKNPFLIGYGAGVRTMIFGYFVKFDYAWGLEDKTVGKPIAYLTLGYDF</sequence>
<feature type="chain" id="PRO_5016468114" description="Translocation protein TolB" evidence="2">
    <location>
        <begin position="22"/>
        <end position="1090"/>
    </location>
</feature>
<evidence type="ECO:0000256" key="2">
    <source>
        <dbReference type="SAM" id="SignalP"/>
    </source>
</evidence>
<dbReference type="OrthoDB" id="9760276at2"/>
<organism evidence="3 4">
    <name type="scientific">Spirosoma telluris</name>
    <dbReference type="NCBI Taxonomy" id="2183553"/>
    <lineage>
        <taxon>Bacteria</taxon>
        <taxon>Pseudomonadati</taxon>
        <taxon>Bacteroidota</taxon>
        <taxon>Cytophagia</taxon>
        <taxon>Cytophagales</taxon>
        <taxon>Cytophagaceae</taxon>
        <taxon>Spirosoma</taxon>
    </lineage>
</organism>
<dbReference type="RefSeq" id="WP_111342572.1">
    <property type="nucleotide sequence ID" value="NZ_QLII01000001.1"/>
</dbReference>
<feature type="compositionally biased region" description="Polar residues" evidence="1">
    <location>
        <begin position="612"/>
        <end position="632"/>
    </location>
</feature>
<keyword evidence="4" id="KW-1185">Reference proteome</keyword>
<keyword evidence="2" id="KW-0732">Signal</keyword>
<accession>A0A327NJ64</accession>
<protein>
    <recommendedName>
        <fullName evidence="5">Translocation protein TolB</fullName>
    </recommendedName>
</protein>
<dbReference type="Gene3D" id="2.40.160.50">
    <property type="entry name" value="membrane protein fhac: a member of the omp85/tpsb transporter family"/>
    <property type="match status" value="1"/>
</dbReference>
<feature type="compositionally biased region" description="Polar residues" evidence="1">
    <location>
        <begin position="584"/>
        <end position="603"/>
    </location>
</feature>
<evidence type="ECO:0000256" key="1">
    <source>
        <dbReference type="SAM" id="MobiDB-lite"/>
    </source>
</evidence>
<feature type="region of interest" description="Disordered" evidence="1">
    <location>
        <begin position="584"/>
        <end position="647"/>
    </location>
</feature>
<dbReference type="AlphaFoldDB" id="A0A327NJ64"/>
<dbReference type="SUPFAM" id="SSF82171">
    <property type="entry name" value="DPP6 N-terminal domain-like"/>
    <property type="match status" value="1"/>
</dbReference>
<dbReference type="Gene3D" id="2.120.10.30">
    <property type="entry name" value="TolB, C-terminal domain"/>
    <property type="match status" value="1"/>
</dbReference>
<evidence type="ECO:0000313" key="4">
    <source>
        <dbReference type="Proteomes" id="UP000249016"/>
    </source>
</evidence>
<gene>
    <name evidence="3" type="ORF">HMF3257_12675</name>
</gene>
<feature type="signal peptide" evidence="2">
    <location>
        <begin position="1"/>
        <end position="21"/>
    </location>
</feature>
<comment type="caution">
    <text evidence="3">The sequence shown here is derived from an EMBL/GenBank/DDBJ whole genome shotgun (WGS) entry which is preliminary data.</text>
</comment>
<dbReference type="EMBL" id="QLII01000001">
    <property type="protein sequence ID" value="RAI74875.1"/>
    <property type="molecule type" value="Genomic_DNA"/>
</dbReference>
<dbReference type="Proteomes" id="UP000249016">
    <property type="component" value="Unassembled WGS sequence"/>
</dbReference>
<name>A0A327NJ64_9BACT</name>
<proteinExistence type="predicted"/>
<dbReference type="InterPro" id="IPR011042">
    <property type="entry name" value="6-blade_b-propeller_TolB-like"/>
</dbReference>
<evidence type="ECO:0008006" key="5">
    <source>
        <dbReference type="Google" id="ProtNLM"/>
    </source>
</evidence>
<reference evidence="3 4" key="1">
    <citation type="submission" date="2018-06" db="EMBL/GenBank/DDBJ databases">
        <title>Spirosoma sp. HMF3257 Genome sequencing and assembly.</title>
        <authorList>
            <person name="Kang H."/>
            <person name="Cha I."/>
            <person name="Kim H."/>
            <person name="Kang J."/>
            <person name="Joh K."/>
        </authorList>
    </citation>
    <scope>NUCLEOTIDE SEQUENCE [LARGE SCALE GENOMIC DNA]</scope>
    <source>
        <strain evidence="3 4">HMF3257</strain>
    </source>
</reference>